<gene>
    <name evidence="2" type="ORF">NDU88_005895</name>
</gene>
<feature type="compositionally biased region" description="Basic and acidic residues" evidence="1">
    <location>
        <begin position="99"/>
        <end position="108"/>
    </location>
</feature>
<name>A0AAV7LQC9_PLEWA</name>
<reference evidence="2" key="1">
    <citation type="journal article" date="2022" name="bioRxiv">
        <title>Sequencing and chromosome-scale assembly of the giantPleurodeles waltlgenome.</title>
        <authorList>
            <person name="Brown T."/>
            <person name="Elewa A."/>
            <person name="Iarovenko S."/>
            <person name="Subramanian E."/>
            <person name="Araus A.J."/>
            <person name="Petzold A."/>
            <person name="Susuki M."/>
            <person name="Suzuki K.-i.T."/>
            <person name="Hayashi T."/>
            <person name="Toyoda A."/>
            <person name="Oliveira C."/>
            <person name="Osipova E."/>
            <person name="Leigh N.D."/>
            <person name="Simon A."/>
            <person name="Yun M.H."/>
        </authorList>
    </citation>
    <scope>NUCLEOTIDE SEQUENCE</scope>
    <source>
        <strain evidence="2">20211129_DDA</strain>
        <tissue evidence="2">Liver</tissue>
    </source>
</reference>
<organism evidence="2 3">
    <name type="scientific">Pleurodeles waltl</name>
    <name type="common">Iberian ribbed newt</name>
    <dbReference type="NCBI Taxonomy" id="8319"/>
    <lineage>
        <taxon>Eukaryota</taxon>
        <taxon>Metazoa</taxon>
        <taxon>Chordata</taxon>
        <taxon>Craniata</taxon>
        <taxon>Vertebrata</taxon>
        <taxon>Euteleostomi</taxon>
        <taxon>Amphibia</taxon>
        <taxon>Batrachia</taxon>
        <taxon>Caudata</taxon>
        <taxon>Salamandroidea</taxon>
        <taxon>Salamandridae</taxon>
        <taxon>Pleurodelinae</taxon>
        <taxon>Pleurodeles</taxon>
    </lineage>
</organism>
<sequence length="127" mass="14874">MRARRSFLQLGETYIIRPSLFQHHYHAVIGSRHPRGPLPDIAALPVSRLVQRPPGRSSARDHTKFKSTGTEKFNITMLNKRQRRKKWRKEYYLIQTDSKKKNKVESVDKKKRTAGESTKGFLKKKIC</sequence>
<evidence type="ECO:0000256" key="1">
    <source>
        <dbReference type="SAM" id="MobiDB-lite"/>
    </source>
</evidence>
<dbReference type="AlphaFoldDB" id="A0AAV7LQC9"/>
<keyword evidence="3" id="KW-1185">Reference proteome</keyword>
<proteinExistence type="predicted"/>
<evidence type="ECO:0000313" key="2">
    <source>
        <dbReference type="EMBL" id="KAJ1092785.1"/>
    </source>
</evidence>
<evidence type="ECO:0000313" key="3">
    <source>
        <dbReference type="Proteomes" id="UP001066276"/>
    </source>
</evidence>
<comment type="caution">
    <text evidence="2">The sequence shown here is derived from an EMBL/GenBank/DDBJ whole genome shotgun (WGS) entry which is preliminary data.</text>
</comment>
<protein>
    <submittedName>
        <fullName evidence="2">Uncharacterized protein</fullName>
    </submittedName>
</protein>
<dbReference type="Proteomes" id="UP001066276">
    <property type="component" value="Chromosome 11"/>
</dbReference>
<accession>A0AAV7LQC9</accession>
<feature type="region of interest" description="Disordered" evidence="1">
    <location>
        <begin position="99"/>
        <end position="127"/>
    </location>
</feature>
<dbReference type="EMBL" id="JANPWB010000015">
    <property type="protein sequence ID" value="KAJ1092785.1"/>
    <property type="molecule type" value="Genomic_DNA"/>
</dbReference>